<keyword evidence="1" id="KW-0812">Transmembrane</keyword>
<dbReference type="AlphaFoldDB" id="A0A8D1K5Q0"/>
<evidence type="ECO:0000313" key="2">
    <source>
        <dbReference type="Ensembl" id="ENSSSCP00040011406.1"/>
    </source>
</evidence>
<dbReference type="Ensembl" id="ENSSSCT00040026988.1">
    <property type="protein sequence ID" value="ENSSSCP00040011406.1"/>
    <property type="gene ID" value="ENSSSCG00040020007.1"/>
</dbReference>
<name>A0A8D1K5Q0_PIG</name>
<dbReference type="Proteomes" id="UP000694570">
    <property type="component" value="Unplaced"/>
</dbReference>
<evidence type="ECO:0000256" key="1">
    <source>
        <dbReference type="SAM" id="Phobius"/>
    </source>
</evidence>
<feature type="transmembrane region" description="Helical" evidence="1">
    <location>
        <begin position="121"/>
        <end position="139"/>
    </location>
</feature>
<dbReference type="Proteomes" id="UP000694722">
    <property type="component" value="Unplaced"/>
</dbReference>
<reference evidence="2" key="1">
    <citation type="submission" date="2025-05" db="UniProtKB">
        <authorList>
            <consortium name="Ensembl"/>
        </authorList>
    </citation>
    <scope>IDENTIFICATION</scope>
</reference>
<feature type="transmembrane region" description="Helical" evidence="1">
    <location>
        <begin position="67"/>
        <end position="86"/>
    </location>
</feature>
<dbReference type="Ensembl" id="ENSSSCT00060018009.1">
    <property type="protein sequence ID" value="ENSSSCP00060007192.1"/>
    <property type="gene ID" value="ENSSSCG00060013673.1"/>
</dbReference>
<accession>A0A8D1K5Q0</accession>
<protein>
    <submittedName>
        <fullName evidence="2">Uncharacterized protein</fullName>
    </submittedName>
</protein>
<dbReference type="Proteomes" id="UP000694723">
    <property type="component" value="Unplaced"/>
</dbReference>
<organism evidence="2 3">
    <name type="scientific">Sus scrofa</name>
    <name type="common">Pig</name>
    <dbReference type="NCBI Taxonomy" id="9823"/>
    <lineage>
        <taxon>Eukaryota</taxon>
        <taxon>Metazoa</taxon>
        <taxon>Chordata</taxon>
        <taxon>Craniata</taxon>
        <taxon>Vertebrata</taxon>
        <taxon>Euteleostomi</taxon>
        <taxon>Mammalia</taxon>
        <taxon>Eutheria</taxon>
        <taxon>Laurasiatheria</taxon>
        <taxon>Artiodactyla</taxon>
        <taxon>Suina</taxon>
        <taxon>Suidae</taxon>
        <taxon>Sus</taxon>
    </lineage>
</organism>
<sequence length="140" mass="16027">MNMQVHVSFSRKVLSRYMPKSGIAGSYGSSIYSFLRYLHTVFHSGCTNLPSHQQCRRVPFSPYPLQHLLFVDLLMMAILTGLRWYLRVVLICISLIIGDVEHFFMCLLAICISFLEKCLFGSFAHFSVGLLALLLLYSIR</sequence>
<feature type="transmembrane region" description="Helical" evidence="1">
    <location>
        <begin position="93"/>
        <end position="115"/>
    </location>
</feature>
<evidence type="ECO:0000313" key="3">
    <source>
        <dbReference type="Proteomes" id="UP000694722"/>
    </source>
</evidence>
<keyword evidence="1" id="KW-1133">Transmembrane helix</keyword>
<keyword evidence="1" id="KW-0472">Membrane</keyword>
<dbReference type="Ensembl" id="ENSSSCT00030027479.1">
    <property type="protein sequence ID" value="ENSSSCP00030012264.1"/>
    <property type="gene ID" value="ENSSSCG00030019906.1"/>
</dbReference>
<proteinExistence type="predicted"/>